<feature type="region of interest" description="Disordered" evidence="4">
    <location>
        <begin position="736"/>
        <end position="774"/>
    </location>
</feature>
<keyword evidence="3" id="KW-0648">Protein biosynthesis</keyword>
<feature type="compositionally biased region" description="Acidic residues" evidence="4">
    <location>
        <begin position="201"/>
        <end position="214"/>
    </location>
</feature>
<dbReference type="GO" id="GO:0003743">
    <property type="term" value="F:translation initiation factor activity"/>
    <property type="evidence" value="ECO:0007669"/>
    <property type="project" value="UniProtKB-KW"/>
</dbReference>
<feature type="compositionally biased region" description="Acidic residues" evidence="4">
    <location>
        <begin position="22"/>
        <end position="34"/>
    </location>
</feature>
<dbReference type="AlphaFoldDB" id="A0A7S1PX18"/>
<evidence type="ECO:0008006" key="8">
    <source>
        <dbReference type="Google" id="ProtNLM"/>
    </source>
</evidence>
<dbReference type="InterPro" id="IPR036390">
    <property type="entry name" value="WH_DNA-bd_sf"/>
</dbReference>
<feature type="region of interest" description="Disordered" evidence="4">
    <location>
        <begin position="198"/>
        <end position="219"/>
    </location>
</feature>
<dbReference type="InterPro" id="IPR027516">
    <property type="entry name" value="EIF3C"/>
</dbReference>
<organism evidence="7">
    <name type="scientific">Neobodo designis</name>
    <name type="common">Flagellated protozoan</name>
    <name type="synonym">Bodo designis</name>
    <dbReference type="NCBI Taxonomy" id="312471"/>
    <lineage>
        <taxon>Eukaryota</taxon>
        <taxon>Discoba</taxon>
        <taxon>Euglenozoa</taxon>
        <taxon>Kinetoplastea</taxon>
        <taxon>Metakinetoplastina</taxon>
        <taxon>Neobodonida</taxon>
        <taxon>Neobodo</taxon>
    </lineage>
</organism>
<dbReference type="GO" id="GO:0005852">
    <property type="term" value="C:eukaryotic translation initiation factor 3 complex"/>
    <property type="evidence" value="ECO:0007669"/>
    <property type="project" value="InterPro"/>
</dbReference>
<feature type="domain" description="Eukaryotic translation initiation factor 3 subunit C N-terminal" evidence="6">
    <location>
        <begin position="350"/>
        <end position="564"/>
    </location>
</feature>
<dbReference type="Pfam" id="PF05470">
    <property type="entry name" value="eIF-3c_N"/>
    <property type="match status" value="1"/>
</dbReference>
<feature type="compositionally biased region" description="Gly residues" evidence="4">
    <location>
        <begin position="751"/>
        <end position="765"/>
    </location>
</feature>
<feature type="region of interest" description="Disordered" evidence="4">
    <location>
        <begin position="1"/>
        <end position="59"/>
    </location>
</feature>
<dbReference type="GO" id="GO:0003723">
    <property type="term" value="F:RNA binding"/>
    <property type="evidence" value="ECO:0007669"/>
    <property type="project" value="InterPro"/>
</dbReference>
<dbReference type="InterPro" id="IPR000717">
    <property type="entry name" value="PCI_dom"/>
</dbReference>
<dbReference type="EMBL" id="HBGF01013297">
    <property type="protein sequence ID" value="CAD9103958.1"/>
    <property type="molecule type" value="Transcribed_RNA"/>
</dbReference>
<protein>
    <recommendedName>
        <fullName evidence="8">EIF3c</fullName>
    </recommendedName>
</protein>
<evidence type="ECO:0000259" key="5">
    <source>
        <dbReference type="Pfam" id="PF01399"/>
    </source>
</evidence>
<sequence>MADWMGDVSDSDVTDSEVPTSDVDEESSESDENEGFNIWRKKGGDDDGDDDDEDDGTTLRTNKDKALLAVCDACDKFDFVDFDDPESWRESIDFFNAVVEALDKYMNKYADLPQAFAMLMETLESEIEAHKDLKDATADDLVADASSGSGSGSDDGSDDEDVSRAELRAKVAARKFYVRFAKKVEQKRQQYTAQIQRVLEGDDEEAEEGVEGDDSEPKEVLTRERMEEFLINAPTDKGDIKMCRRILTKSRLMGAKPLEVAAAAHLCTCLLENAPSTGPSSSVWRDAQRALMLSITQAEESKLSISEGGTKFSDSLASIKNGWGAIAVSLHNALVKAMQNSTYTPDAARIKDEALAASALDRALAYYVAIGQKRGIGRCAAALLDILSVRTPQAHELLRGLAPQALVLKESSSDAVAKLAAMVDGNVTDADAKVAAKLAHIYSIALHDRFYEARDALLAANIQLDPMETEDTLLVRYNRAVAQLGLCAFRVGLFGDCLQLLGDLCSKNPRELRELLGQTDLLRTQRRFGDEDVEKTARDRVRMVPPHHAMPVQLLEHGHLVLSMANDIIVEAKNPDERPQRSKQFFSLCKRNQNPVFRGPPNEDSELIYAAYEALQDGAMAKAIGYVRRITTWKMLPEGSNTLALLEAKLRQDGLKVFLISRGQHYASLTVDDLVARFGLAADEVKAIVSRLLLDNTLTGHWDHDDRHVVIERGPQSRFHLLARECSDRIASFATYNENPNAPAGREGRGGRGGYSWSGGGGGFRGRGRGRGGN</sequence>
<dbReference type="InterPro" id="IPR008905">
    <property type="entry name" value="EIF3C_N_dom"/>
</dbReference>
<feature type="compositionally biased region" description="Low complexity" evidence="4">
    <location>
        <begin position="142"/>
        <end position="154"/>
    </location>
</feature>
<dbReference type="Pfam" id="PF01399">
    <property type="entry name" value="PCI"/>
    <property type="match status" value="1"/>
</dbReference>
<keyword evidence="1" id="KW-0963">Cytoplasm</keyword>
<proteinExistence type="predicted"/>
<accession>A0A7S1PX18</accession>
<evidence type="ECO:0000256" key="3">
    <source>
        <dbReference type="ARBA" id="ARBA00022917"/>
    </source>
</evidence>
<feature type="compositionally biased region" description="Acidic residues" evidence="4">
    <location>
        <begin position="46"/>
        <end position="56"/>
    </location>
</feature>
<dbReference type="GO" id="GO:0031369">
    <property type="term" value="F:translation initiation factor binding"/>
    <property type="evidence" value="ECO:0007669"/>
    <property type="project" value="InterPro"/>
</dbReference>
<evidence type="ECO:0000256" key="1">
    <source>
        <dbReference type="ARBA" id="ARBA00022490"/>
    </source>
</evidence>
<dbReference type="PANTHER" id="PTHR13937:SF0">
    <property type="entry name" value="EUKARYOTIC TRANSLATION INITIATION FACTOR 3 SUBUNIT C-RELATED"/>
    <property type="match status" value="1"/>
</dbReference>
<evidence type="ECO:0000313" key="7">
    <source>
        <dbReference type="EMBL" id="CAD9103958.1"/>
    </source>
</evidence>
<feature type="region of interest" description="Disordered" evidence="4">
    <location>
        <begin position="142"/>
        <end position="162"/>
    </location>
</feature>
<gene>
    <name evidence="7" type="ORF">NDES1114_LOCUS8768</name>
</gene>
<evidence type="ECO:0000256" key="4">
    <source>
        <dbReference type="SAM" id="MobiDB-lite"/>
    </source>
</evidence>
<feature type="domain" description="PCI" evidence="5">
    <location>
        <begin position="646"/>
        <end position="713"/>
    </location>
</feature>
<evidence type="ECO:0000256" key="2">
    <source>
        <dbReference type="ARBA" id="ARBA00022540"/>
    </source>
</evidence>
<reference evidence="7" key="1">
    <citation type="submission" date="2021-01" db="EMBL/GenBank/DDBJ databases">
        <authorList>
            <person name="Corre E."/>
            <person name="Pelletier E."/>
            <person name="Niang G."/>
            <person name="Scheremetjew M."/>
            <person name="Finn R."/>
            <person name="Kale V."/>
            <person name="Holt S."/>
            <person name="Cochrane G."/>
            <person name="Meng A."/>
            <person name="Brown T."/>
            <person name="Cohen L."/>
        </authorList>
    </citation>
    <scope>NUCLEOTIDE SEQUENCE</scope>
    <source>
        <strain evidence="7">CCAP 1951/1</strain>
    </source>
</reference>
<evidence type="ECO:0000259" key="6">
    <source>
        <dbReference type="Pfam" id="PF05470"/>
    </source>
</evidence>
<keyword evidence="2" id="KW-0396">Initiation factor</keyword>
<dbReference type="SUPFAM" id="SSF46785">
    <property type="entry name" value="Winged helix' DNA-binding domain"/>
    <property type="match status" value="1"/>
</dbReference>
<dbReference type="PANTHER" id="PTHR13937">
    <property type="entry name" value="EUKARYOTIC TRANSLATION INITATION FACTOR 3, SUBUNIT 8 EIF3S8 -RELATED"/>
    <property type="match status" value="1"/>
</dbReference>
<name>A0A7S1PX18_NEODS</name>